<dbReference type="PANTHER" id="PTHR46104:SF1">
    <property type="entry name" value="GENE 9195-RELATED"/>
    <property type="match status" value="1"/>
</dbReference>
<dbReference type="SUPFAM" id="SSF57184">
    <property type="entry name" value="Growth factor receptor domain"/>
    <property type="match status" value="2"/>
</dbReference>
<dbReference type="Gene3D" id="2.10.50.10">
    <property type="entry name" value="Tumor Necrosis Factor Receptor, subunit A, domain 2"/>
    <property type="match status" value="2"/>
</dbReference>
<dbReference type="SMART" id="SM01411">
    <property type="entry name" value="Ephrin_rec_like"/>
    <property type="match status" value="5"/>
</dbReference>
<dbReference type="OrthoDB" id="439917at2759"/>
<proteinExistence type="predicted"/>
<dbReference type="PANTHER" id="PTHR46104">
    <property type="entry name" value="GENE 9195-RELATED-RELATED"/>
    <property type="match status" value="1"/>
</dbReference>
<protein>
    <recommendedName>
        <fullName evidence="3">SVEP1</fullName>
    </recommendedName>
</protein>
<gene>
    <name evidence="1" type="ORF">EB796_010064</name>
</gene>
<comment type="caution">
    <text evidence="1">The sequence shown here is derived from an EMBL/GenBank/DDBJ whole genome shotgun (WGS) entry which is preliminary data.</text>
</comment>
<evidence type="ECO:0000313" key="2">
    <source>
        <dbReference type="Proteomes" id="UP000593567"/>
    </source>
</evidence>
<reference evidence="1" key="1">
    <citation type="submission" date="2020-06" db="EMBL/GenBank/DDBJ databases">
        <title>Draft genome of Bugula neritina, a colonial animal packing powerful symbionts and potential medicines.</title>
        <authorList>
            <person name="Rayko M."/>
        </authorList>
    </citation>
    <scope>NUCLEOTIDE SEQUENCE [LARGE SCALE GENOMIC DNA]</scope>
    <source>
        <strain evidence="1">Kwan_BN1</strain>
    </source>
</reference>
<name>A0A7J7JZ24_BUGNE</name>
<organism evidence="1 2">
    <name type="scientific">Bugula neritina</name>
    <name type="common">Brown bryozoan</name>
    <name type="synonym">Sertularia neritina</name>
    <dbReference type="NCBI Taxonomy" id="10212"/>
    <lineage>
        <taxon>Eukaryota</taxon>
        <taxon>Metazoa</taxon>
        <taxon>Spiralia</taxon>
        <taxon>Lophotrochozoa</taxon>
        <taxon>Bryozoa</taxon>
        <taxon>Gymnolaemata</taxon>
        <taxon>Cheilostomatida</taxon>
        <taxon>Flustrina</taxon>
        <taxon>Buguloidea</taxon>
        <taxon>Bugulidae</taxon>
        <taxon>Bugula</taxon>
    </lineage>
</organism>
<dbReference type="Proteomes" id="UP000593567">
    <property type="component" value="Unassembled WGS sequence"/>
</dbReference>
<dbReference type="InterPro" id="IPR009030">
    <property type="entry name" value="Growth_fac_rcpt_cys_sf"/>
</dbReference>
<sequence>MLFSYAGVACDPGYYSLGREYACIPCPAGYYCEFADQEPVVCEAGFYSNSTAQTECQQCDPGYACPEGSKSAHPADGLCPLGFYCLDGKDLTPCPAGTYGNRTGATSEEEGCASCPSGYYCPNNPLPTMNYPSGSLICPKLGTGGKQKAPVACAPGHYCPAGTQTPDQYPCAAGTYTNLTNLKGQAECYQCTRGWHIKKGKNATFCEECWEGYYCPTDRTVEPSPCPKGEYSDVGAINCTICEAGYYCDTNATRASAYTSSPPDGINGGLCPVGGYCPIGTAAPLPCDPGYYVPSQGSKSKFDCIPCEPGKYCAGSQGSAATDDCFPGYYCEGGASTGNQFISPEGHYSLAGAWAPTPCPRETYQKKWVG</sequence>
<evidence type="ECO:0008006" key="3">
    <source>
        <dbReference type="Google" id="ProtNLM"/>
    </source>
</evidence>
<dbReference type="AlphaFoldDB" id="A0A7J7JZ24"/>
<keyword evidence="2" id="KW-1185">Reference proteome</keyword>
<evidence type="ECO:0000313" key="1">
    <source>
        <dbReference type="EMBL" id="KAF6031632.1"/>
    </source>
</evidence>
<dbReference type="EMBL" id="VXIV02001584">
    <property type="protein sequence ID" value="KAF6031632.1"/>
    <property type="molecule type" value="Genomic_DNA"/>
</dbReference>
<accession>A0A7J7JZ24</accession>